<dbReference type="Gene3D" id="1.20.1270.170">
    <property type="match status" value="1"/>
</dbReference>
<keyword evidence="14" id="KW-1185">Reference proteome</keyword>
<evidence type="ECO:0000256" key="9">
    <source>
        <dbReference type="ARBA" id="ARBA00022842"/>
    </source>
</evidence>
<sequence length="339" mass="38782">MTSPTAGFGHLTPERMLDALEHAGLRPDGRLLQLNSYENRVLQAYLEDGSAVVAKFYRGGRWTDAQILEEHQFARELVDAEVPVVAPMMLEVDGQSTTLAHMDDVRFAVSPRQGGRAPELEDPEVLRWIGRFLARLHEAGQRQPFVHRVSWNSAQPARDARDWLRNHDVLAPDVAPQWHDAAQRCIDAIQAAFDQHPTVRSLRLHGDCHPGNLLWTPDRGPHFVDLDDAMQGPAVQDLWMMLSGEPDAARQQLDALLDGYESVREFDWRELRLIEALRTQRMIHHSAWLARRWDDPAFPLAFPWFGTPNYWSDQVVKLREQLDAMQTEAEKASGMPRWD</sequence>
<name>A0ABR6GU71_9BURK</name>
<evidence type="ECO:0000259" key="12">
    <source>
        <dbReference type="Pfam" id="PF01636"/>
    </source>
</evidence>
<keyword evidence="1 11" id="KW-0963">Cytoplasm</keyword>
<evidence type="ECO:0000256" key="10">
    <source>
        <dbReference type="ARBA" id="ARBA00023016"/>
    </source>
</evidence>
<dbReference type="InterPro" id="IPR002575">
    <property type="entry name" value="Aminoglycoside_PTrfase"/>
</dbReference>
<evidence type="ECO:0000256" key="5">
    <source>
        <dbReference type="ARBA" id="ARBA00022723"/>
    </source>
</evidence>
<evidence type="ECO:0000256" key="11">
    <source>
        <dbReference type="HAMAP-Rule" id="MF_01497"/>
    </source>
</evidence>
<evidence type="ECO:0000313" key="14">
    <source>
        <dbReference type="Proteomes" id="UP000574369"/>
    </source>
</evidence>
<keyword evidence="2 11" id="KW-0723">Serine/threonine-protein kinase</keyword>
<evidence type="ECO:0000256" key="7">
    <source>
        <dbReference type="ARBA" id="ARBA00022777"/>
    </source>
</evidence>
<dbReference type="Pfam" id="PF01636">
    <property type="entry name" value="APH"/>
    <property type="match status" value="1"/>
</dbReference>
<dbReference type="EMBL" id="JACHXO010000005">
    <property type="protein sequence ID" value="MBB3195664.1"/>
    <property type="molecule type" value="Genomic_DNA"/>
</dbReference>
<dbReference type="NCBIfam" id="NF008738">
    <property type="entry name" value="PRK11768.1"/>
    <property type="match status" value="1"/>
</dbReference>
<dbReference type="RefSeq" id="WP_088451964.1">
    <property type="nucleotide sequence ID" value="NZ_JACHXO010000005.1"/>
</dbReference>
<feature type="active site" evidence="11">
    <location>
        <position position="225"/>
    </location>
</feature>
<dbReference type="Gene3D" id="3.30.200.70">
    <property type="match status" value="1"/>
</dbReference>
<reference evidence="13 14" key="1">
    <citation type="submission" date="2020-08" db="EMBL/GenBank/DDBJ databases">
        <title>Genomic Encyclopedia of Type Strains, Phase III (KMG-III): the genomes of soil and plant-associated and newly described type strains.</title>
        <authorList>
            <person name="Whitman W."/>
        </authorList>
    </citation>
    <scope>NUCLEOTIDE SEQUENCE [LARGE SCALE GENOMIC DNA]</scope>
    <source>
        <strain evidence="13 14">CECT 7247</strain>
    </source>
</reference>
<evidence type="ECO:0000256" key="1">
    <source>
        <dbReference type="ARBA" id="ARBA00022490"/>
    </source>
</evidence>
<comment type="subunit">
    <text evidence="11">Monomer.</text>
</comment>
<accession>A0ABR6GU71</accession>
<comment type="subcellular location">
    <subcellularLocation>
        <location evidence="11">Cytoplasm</location>
    </subcellularLocation>
</comment>
<evidence type="ECO:0000313" key="13">
    <source>
        <dbReference type="EMBL" id="MBB3195664.1"/>
    </source>
</evidence>
<keyword evidence="6 11" id="KW-0547">Nucleotide-binding</keyword>
<evidence type="ECO:0000256" key="3">
    <source>
        <dbReference type="ARBA" id="ARBA00022553"/>
    </source>
</evidence>
<feature type="binding site" evidence="11">
    <location>
        <position position="225"/>
    </location>
    <ligand>
        <name>Mg(2+)</name>
        <dbReference type="ChEBI" id="CHEBI:18420"/>
    </ligand>
</feature>
<comment type="catalytic activity">
    <reaction evidence="11">
        <text>L-seryl-[protein] + ATP = O-phospho-L-seryl-[protein] + ADP + H(+)</text>
        <dbReference type="Rhea" id="RHEA:17989"/>
        <dbReference type="Rhea" id="RHEA-COMP:9863"/>
        <dbReference type="Rhea" id="RHEA-COMP:11604"/>
        <dbReference type="ChEBI" id="CHEBI:15378"/>
        <dbReference type="ChEBI" id="CHEBI:29999"/>
        <dbReference type="ChEBI" id="CHEBI:30616"/>
        <dbReference type="ChEBI" id="CHEBI:83421"/>
        <dbReference type="ChEBI" id="CHEBI:456216"/>
        <dbReference type="EC" id="2.7.11.1"/>
    </reaction>
</comment>
<keyword evidence="4 11" id="KW-0808">Transferase</keyword>
<comment type="caution">
    <text evidence="13">The sequence shown here is derived from an EMBL/GenBank/DDBJ whole genome shotgun (WGS) entry which is preliminary data.</text>
</comment>
<keyword evidence="5 11" id="KW-0479">Metal-binding</keyword>
<dbReference type="PANTHER" id="PTHR39573">
    <property type="entry name" value="STRESS RESPONSE KINASE A"/>
    <property type="match status" value="1"/>
</dbReference>
<dbReference type="EC" id="2.7.11.1" evidence="11"/>
<comment type="similarity">
    <text evidence="11">Belongs to the SrkA/RdoA protein kinase family.</text>
</comment>
<dbReference type="SUPFAM" id="SSF56112">
    <property type="entry name" value="Protein kinase-like (PK-like)"/>
    <property type="match status" value="1"/>
</dbReference>
<comment type="cofactor">
    <cofactor evidence="11">
        <name>Mg(2+)</name>
        <dbReference type="ChEBI" id="CHEBI:18420"/>
    </cofactor>
</comment>
<gene>
    <name evidence="11" type="primary">srkA</name>
    <name evidence="13" type="ORF">FHS28_003070</name>
</gene>
<keyword evidence="7 11" id="KW-0418">Kinase</keyword>
<protein>
    <recommendedName>
        <fullName evidence="11">Stress response kinase A</fullName>
        <ecNumber evidence="11">2.7.11.1</ecNumber>
    </recommendedName>
    <alternativeName>
        <fullName evidence="11">Serine/threonine-protein kinase SrkA</fullName>
    </alternativeName>
</protein>
<evidence type="ECO:0000256" key="2">
    <source>
        <dbReference type="ARBA" id="ARBA00022527"/>
    </source>
</evidence>
<dbReference type="GO" id="GO:0016301">
    <property type="term" value="F:kinase activity"/>
    <property type="evidence" value="ECO:0007669"/>
    <property type="project" value="UniProtKB-KW"/>
</dbReference>
<dbReference type="Gene3D" id="1.10.510.10">
    <property type="entry name" value="Transferase(Phosphotransferase) domain 1"/>
    <property type="match status" value="1"/>
</dbReference>
<comment type="function">
    <text evidence="11">A protein kinase that phosphorylates Ser and Thr residues. Probably acts to suppress the effects of stress linked to accumulation of reactive oxygen species. Probably involved in the extracytoplasmic stress response.</text>
</comment>
<comment type="catalytic activity">
    <reaction evidence="11">
        <text>L-threonyl-[protein] + ATP = O-phospho-L-threonyl-[protein] + ADP + H(+)</text>
        <dbReference type="Rhea" id="RHEA:46608"/>
        <dbReference type="Rhea" id="RHEA-COMP:11060"/>
        <dbReference type="Rhea" id="RHEA-COMP:11605"/>
        <dbReference type="ChEBI" id="CHEBI:15378"/>
        <dbReference type="ChEBI" id="CHEBI:30013"/>
        <dbReference type="ChEBI" id="CHEBI:30616"/>
        <dbReference type="ChEBI" id="CHEBI:61977"/>
        <dbReference type="ChEBI" id="CHEBI:456216"/>
        <dbReference type="EC" id="2.7.11.1"/>
    </reaction>
</comment>
<feature type="active site" description="Proton acceptor" evidence="11">
    <location>
        <position position="207"/>
    </location>
</feature>
<evidence type="ECO:0000256" key="8">
    <source>
        <dbReference type="ARBA" id="ARBA00022840"/>
    </source>
</evidence>
<dbReference type="PANTHER" id="PTHR39573:SF1">
    <property type="entry name" value="STRESS RESPONSE KINASE A"/>
    <property type="match status" value="1"/>
</dbReference>
<proteinExistence type="inferred from homology"/>
<keyword evidence="8 11" id="KW-0067">ATP-binding</keyword>
<feature type="site" description="ATP" evidence="11">
    <location>
        <position position="36"/>
    </location>
</feature>
<dbReference type="InterPro" id="IPR011009">
    <property type="entry name" value="Kinase-like_dom_sf"/>
</dbReference>
<keyword evidence="10 11" id="KW-0346">Stress response</keyword>
<evidence type="ECO:0000256" key="4">
    <source>
        <dbReference type="ARBA" id="ARBA00022679"/>
    </source>
</evidence>
<dbReference type="Proteomes" id="UP000574369">
    <property type="component" value="Unassembled WGS sequence"/>
</dbReference>
<dbReference type="InterPro" id="IPR032882">
    <property type="entry name" value="SrkA/RdoA"/>
</dbReference>
<dbReference type="HAMAP" id="MF_01497">
    <property type="entry name" value="SrkA_kinase"/>
    <property type="match status" value="1"/>
</dbReference>
<keyword evidence="3 11" id="KW-0597">Phosphoprotein</keyword>
<keyword evidence="9 11" id="KW-0460">Magnesium</keyword>
<feature type="domain" description="Aminoglycoside phosphotransferase" evidence="12">
    <location>
        <begin position="34"/>
        <end position="273"/>
    </location>
</feature>
<feature type="binding site" evidence="11">
    <location>
        <position position="212"/>
    </location>
    <ligand>
        <name>Mg(2+)</name>
        <dbReference type="ChEBI" id="CHEBI:18420"/>
    </ligand>
</feature>
<evidence type="ECO:0000256" key="6">
    <source>
        <dbReference type="ARBA" id="ARBA00022741"/>
    </source>
</evidence>
<organism evidence="13 14">
    <name type="scientific">Roseateles terrae</name>
    <dbReference type="NCBI Taxonomy" id="431060"/>
    <lineage>
        <taxon>Bacteria</taxon>
        <taxon>Pseudomonadati</taxon>
        <taxon>Pseudomonadota</taxon>
        <taxon>Betaproteobacteria</taxon>
        <taxon>Burkholderiales</taxon>
        <taxon>Sphaerotilaceae</taxon>
        <taxon>Roseateles</taxon>
    </lineage>
</organism>